<keyword evidence="1" id="KW-0812">Transmembrane</keyword>
<reference evidence="2 3" key="1">
    <citation type="submission" date="2024-11" db="EMBL/GenBank/DDBJ databases">
        <authorList>
            <person name="Heng Y.C."/>
            <person name="Lim A.C.H."/>
            <person name="Lee J.K.Y."/>
            <person name="Kittelmann S."/>
        </authorList>
    </citation>
    <scope>NUCLEOTIDE SEQUENCE [LARGE SCALE GENOMIC DNA]</scope>
    <source>
        <strain evidence="2 3">WILCCON 0202</strain>
    </source>
</reference>
<dbReference type="EMBL" id="JBJHZY010000001">
    <property type="protein sequence ID" value="MFL0267983.1"/>
    <property type="molecule type" value="Genomic_DNA"/>
</dbReference>
<name>A0ABW8TTI6_9CLOT</name>
<keyword evidence="1" id="KW-1133">Transmembrane helix</keyword>
<sequence>MKKITKLFTNIRTEENWLNKQKGWKLIYTNGIRYTFEECSCEYNYEYIYFDKSKRELDNIRKQIIDSDIELVCNSSTWALFRKDAAKGEIHVYADNYLKYKILMKKYNSSMALGVCYLCLGSSQIALASTVNSLFRLSSALFYLTSFMFFIAASSFKKYSLEYDDGSNADRMK</sequence>
<dbReference type="Proteomes" id="UP001623661">
    <property type="component" value="Unassembled WGS sequence"/>
</dbReference>
<evidence type="ECO:0000313" key="2">
    <source>
        <dbReference type="EMBL" id="MFL0267983.1"/>
    </source>
</evidence>
<keyword evidence="1" id="KW-0472">Membrane</keyword>
<keyword evidence="3" id="KW-1185">Reference proteome</keyword>
<accession>A0ABW8TTI6</accession>
<dbReference type="InterPro" id="IPR021359">
    <property type="entry name" value="DUF2812"/>
</dbReference>
<feature type="transmembrane region" description="Helical" evidence="1">
    <location>
        <begin position="107"/>
        <end position="127"/>
    </location>
</feature>
<dbReference type="Pfam" id="PF11193">
    <property type="entry name" value="DUF2812"/>
    <property type="match status" value="1"/>
</dbReference>
<evidence type="ECO:0000313" key="3">
    <source>
        <dbReference type="Proteomes" id="UP001623661"/>
    </source>
</evidence>
<protein>
    <submittedName>
        <fullName evidence="2">DUF2812 domain-containing protein</fullName>
    </submittedName>
</protein>
<proteinExistence type="predicted"/>
<evidence type="ECO:0000256" key="1">
    <source>
        <dbReference type="SAM" id="Phobius"/>
    </source>
</evidence>
<feature type="transmembrane region" description="Helical" evidence="1">
    <location>
        <begin position="133"/>
        <end position="153"/>
    </location>
</feature>
<organism evidence="2 3">
    <name type="scientific">Candidatus Clostridium radicumherbarum</name>
    <dbReference type="NCBI Taxonomy" id="3381662"/>
    <lineage>
        <taxon>Bacteria</taxon>
        <taxon>Bacillati</taxon>
        <taxon>Bacillota</taxon>
        <taxon>Clostridia</taxon>
        <taxon>Eubacteriales</taxon>
        <taxon>Clostridiaceae</taxon>
        <taxon>Clostridium</taxon>
    </lineage>
</organism>
<dbReference type="RefSeq" id="WP_406764568.1">
    <property type="nucleotide sequence ID" value="NZ_JBJHZY010000001.1"/>
</dbReference>
<comment type="caution">
    <text evidence="2">The sequence shown here is derived from an EMBL/GenBank/DDBJ whole genome shotgun (WGS) entry which is preliminary data.</text>
</comment>
<gene>
    <name evidence="2" type="ORF">ACJDUH_07700</name>
</gene>